<dbReference type="Proteomes" id="UP000316727">
    <property type="component" value="Unassembled WGS sequence"/>
</dbReference>
<evidence type="ECO:0000256" key="1">
    <source>
        <dbReference type="ARBA" id="ARBA00005194"/>
    </source>
</evidence>
<comment type="similarity">
    <text evidence="2 8">Belongs to the short-chain dehydrogenases/reductases (SDR) family. FabI subfamily.</text>
</comment>
<name>A0A501W4S1_9BACT</name>
<evidence type="ECO:0000256" key="9">
    <source>
        <dbReference type="PIRSR" id="PIRSR000094-1"/>
    </source>
</evidence>
<feature type="active site" description="Proton acceptor" evidence="9">
    <location>
        <position position="150"/>
    </location>
</feature>
<keyword evidence="4" id="KW-0276">Fatty acid metabolism</keyword>
<feature type="binding site" evidence="10">
    <location>
        <begin position="21"/>
        <end position="22"/>
    </location>
    <ligand>
        <name>NAD(+)</name>
        <dbReference type="ChEBI" id="CHEBI:57540"/>
    </ligand>
</feature>
<keyword evidence="7 8" id="KW-0275">Fatty acid biosynthesis</keyword>
<dbReference type="RefSeq" id="WP_140621958.1">
    <property type="nucleotide sequence ID" value="NZ_VFRQ01000006.1"/>
</dbReference>
<dbReference type="AlphaFoldDB" id="A0A501W4S1"/>
<evidence type="ECO:0000256" key="4">
    <source>
        <dbReference type="ARBA" id="ARBA00022832"/>
    </source>
</evidence>
<evidence type="ECO:0000256" key="5">
    <source>
        <dbReference type="ARBA" id="ARBA00023002"/>
    </source>
</evidence>
<dbReference type="EC" id="1.3.1.9" evidence="8"/>
<evidence type="ECO:0000256" key="7">
    <source>
        <dbReference type="ARBA" id="ARBA00023160"/>
    </source>
</evidence>
<accession>A0A501W4S1</accession>
<comment type="caution">
    <text evidence="11">The sequence shown here is derived from an EMBL/GenBank/DDBJ whole genome shotgun (WGS) entry which is preliminary data.</text>
</comment>
<evidence type="ECO:0000256" key="3">
    <source>
        <dbReference type="ARBA" id="ARBA00022516"/>
    </source>
</evidence>
<dbReference type="InterPro" id="IPR014358">
    <property type="entry name" value="Enoyl-ACP_Rdtase_NADH"/>
</dbReference>
<evidence type="ECO:0000256" key="10">
    <source>
        <dbReference type="PIRSR" id="PIRSR000094-3"/>
    </source>
</evidence>
<dbReference type="PANTHER" id="PTHR43159:SF2">
    <property type="entry name" value="ENOYL-[ACYL-CARRIER-PROTEIN] REDUCTASE [NADH], CHLOROPLASTIC"/>
    <property type="match status" value="1"/>
</dbReference>
<feature type="binding site" evidence="10">
    <location>
        <position position="15"/>
    </location>
    <ligand>
        <name>NAD(+)</name>
        <dbReference type="ChEBI" id="CHEBI:57540"/>
    </ligand>
</feature>
<keyword evidence="6" id="KW-0443">Lipid metabolism</keyword>
<dbReference type="PIRSF" id="PIRSF000094">
    <property type="entry name" value="Enoyl-ACP_rdct"/>
    <property type="match status" value="1"/>
</dbReference>
<dbReference type="PANTHER" id="PTHR43159">
    <property type="entry name" value="ENOYL-[ACYL-CARRIER-PROTEIN] REDUCTASE"/>
    <property type="match status" value="1"/>
</dbReference>
<feature type="active site" description="Proton acceptor" evidence="9">
    <location>
        <position position="160"/>
    </location>
</feature>
<keyword evidence="8 10" id="KW-0520">NAD</keyword>
<protein>
    <recommendedName>
        <fullName evidence="8">Enoyl-[acyl-carrier-protein] reductase [NADH]</fullName>
        <ecNumber evidence="8">1.3.1.9</ecNumber>
    </recommendedName>
</protein>
<dbReference type="SUPFAM" id="SSF51735">
    <property type="entry name" value="NAD(P)-binding Rossmann-fold domains"/>
    <property type="match status" value="1"/>
</dbReference>
<proteinExistence type="inferred from homology"/>
<keyword evidence="5 8" id="KW-0560">Oxidoreductase</keyword>
<dbReference type="InterPro" id="IPR002347">
    <property type="entry name" value="SDR_fam"/>
</dbReference>
<evidence type="ECO:0000256" key="2">
    <source>
        <dbReference type="ARBA" id="ARBA00009233"/>
    </source>
</evidence>
<keyword evidence="12" id="KW-1185">Reference proteome</keyword>
<sequence length="270" mass="29888">MSYNLLKGKKGIIFGALDEKSIAWKVALRAKEEGAEFVLTNAPIAMRMGEINKLAEHCNAQIIPADATSVEDLENLFTKAQEILGGKIDFILHSIGSSPNIRKGKEYGDLNYDWFQKTLDISALSFHKVMHVAEKQDAMNEWGSIVALSYIAAQRVFPDYTDMSHAKAVLESIARNYGYRFGKMKKVRVNTISQSPTKTTAGTGVGGFDAFYDYADKMSPLGNASAEDCANYTITLFSDLTRMVTMQNLMHDGGFSYMGISEDIVEMISK</sequence>
<dbReference type="Pfam" id="PF13561">
    <property type="entry name" value="adh_short_C2"/>
    <property type="match status" value="1"/>
</dbReference>
<dbReference type="GO" id="GO:0004318">
    <property type="term" value="F:enoyl-[acyl-carrier-protein] reductase (NADH) activity"/>
    <property type="evidence" value="ECO:0007669"/>
    <property type="project" value="UniProtKB-EC"/>
</dbReference>
<evidence type="ECO:0000313" key="11">
    <source>
        <dbReference type="EMBL" id="TPE43655.1"/>
    </source>
</evidence>
<comment type="pathway">
    <text evidence="1">Lipid metabolism; fatty acid biosynthesis.</text>
</comment>
<comment type="catalytic activity">
    <reaction evidence="8">
        <text>a 2,3-saturated acyl-[ACP] + NAD(+) = a (2E)-enoyl-[ACP] + NADH + H(+)</text>
        <dbReference type="Rhea" id="RHEA:10240"/>
        <dbReference type="Rhea" id="RHEA-COMP:9925"/>
        <dbReference type="Rhea" id="RHEA-COMP:9926"/>
        <dbReference type="ChEBI" id="CHEBI:15378"/>
        <dbReference type="ChEBI" id="CHEBI:57540"/>
        <dbReference type="ChEBI" id="CHEBI:57945"/>
        <dbReference type="ChEBI" id="CHEBI:78784"/>
        <dbReference type="ChEBI" id="CHEBI:78785"/>
        <dbReference type="EC" id="1.3.1.9"/>
    </reaction>
</comment>
<dbReference type="OrthoDB" id="9803628at2"/>
<reference evidence="11 12" key="1">
    <citation type="submission" date="2019-06" db="EMBL/GenBank/DDBJ databases">
        <title>A novel bacterium of genus Pontibacter, isolated from marine sediment.</title>
        <authorList>
            <person name="Huang H."/>
            <person name="Mo K."/>
            <person name="Hu Y."/>
        </authorList>
    </citation>
    <scope>NUCLEOTIDE SEQUENCE [LARGE SCALE GENOMIC DNA]</scope>
    <source>
        <strain evidence="11 12">HB172049</strain>
    </source>
</reference>
<evidence type="ECO:0000256" key="8">
    <source>
        <dbReference type="PIRNR" id="PIRNR000094"/>
    </source>
</evidence>
<dbReference type="EMBL" id="VFRQ01000006">
    <property type="protein sequence ID" value="TPE43655.1"/>
    <property type="molecule type" value="Genomic_DNA"/>
</dbReference>
<dbReference type="InterPro" id="IPR036291">
    <property type="entry name" value="NAD(P)-bd_dom_sf"/>
</dbReference>
<dbReference type="Gene3D" id="3.40.50.720">
    <property type="entry name" value="NAD(P)-binding Rossmann-like Domain"/>
    <property type="match status" value="1"/>
</dbReference>
<evidence type="ECO:0000313" key="12">
    <source>
        <dbReference type="Proteomes" id="UP000316727"/>
    </source>
</evidence>
<keyword evidence="3 8" id="KW-0444">Lipid biosynthesis</keyword>
<organism evidence="11 12">
    <name type="scientific">Pontibacter mangrovi</name>
    <dbReference type="NCBI Taxonomy" id="2589816"/>
    <lineage>
        <taxon>Bacteria</taxon>
        <taxon>Pseudomonadati</taxon>
        <taxon>Bacteroidota</taxon>
        <taxon>Cytophagia</taxon>
        <taxon>Cytophagales</taxon>
        <taxon>Hymenobacteraceae</taxon>
        <taxon>Pontibacter</taxon>
    </lineage>
</organism>
<feature type="binding site" evidence="10">
    <location>
        <position position="167"/>
    </location>
    <ligand>
        <name>NAD(+)</name>
        <dbReference type="ChEBI" id="CHEBI:57540"/>
    </ligand>
</feature>
<gene>
    <name evidence="11" type="ORF">FJM65_12965</name>
</gene>
<dbReference type="GO" id="GO:0006633">
    <property type="term" value="P:fatty acid biosynthetic process"/>
    <property type="evidence" value="ECO:0007669"/>
    <property type="project" value="UniProtKB-KW"/>
</dbReference>
<evidence type="ECO:0000256" key="6">
    <source>
        <dbReference type="ARBA" id="ARBA00023098"/>
    </source>
</evidence>
<feature type="binding site" evidence="10">
    <location>
        <position position="95"/>
    </location>
    <ligand>
        <name>NAD(+)</name>
        <dbReference type="ChEBI" id="CHEBI:57540"/>
    </ligand>
</feature>